<keyword evidence="9" id="KW-0408">Iron</keyword>
<dbReference type="GO" id="GO:0009061">
    <property type="term" value="P:anaerobic respiration"/>
    <property type="evidence" value="ECO:0007669"/>
    <property type="project" value="TreeGrafter"/>
</dbReference>
<evidence type="ECO:0000313" key="13">
    <source>
        <dbReference type="EMBL" id="PJJ70464.1"/>
    </source>
</evidence>
<dbReference type="GO" id="GO:0030313">
    <property type="term" value="C:cell envelope"/>
    <property type="evidence" value="ECO:0007669"/>
    <property type="project" value="UniProtKB-SubCell"/>
</dbReference>
<evidence type="ECO:0000256" key="3">
    <source>
        <dbReference type="ARBA" id="ARBA00004196"/>
    </source>
</evidence>
<feature type="domain" description="4Fe-4S ferredoxin-type" evidence="12">
    <location>
        <begin position="188"/>
        <end position="217"/>
    </location>
</feature>
<comment type="caution">
    <text evidence="13">The sequence shown here is derived from an EMBL/GenBank/DDBJ whole genome shotgun (WGS) entry which is preliminary data.</text>
</comment>
<evidence type="ECO:0000256" key="4">
    <source>
        <dbReference type="ARBA" id="ARBA00022448"/>
    </source>
</evidence>
<dbReference type="PANTHER" id="PTHR43518:SF1">
    <property type="entry name" value="RESPIRATORY NITRATE REDUCTASE 1 BETA CHAIN"/>
    <property type="match status" value="1"/>
</dbReference>
<protein>
    <submittedName>
        <fullName evidence="13">Respiratory nitrate reductase beta subunit</fullName>
    </submittedName>
</protein>
<name>A0A2M9CEW3_9CELL</name>
<dbReference type="PROSITE" id="PS51379">
    <property type="entry name" value="4FE4S_FER_2"/>
    <property type="match status" value="3"/>
</dbReference>
<accession>A0A2M9CEW3</accession>
<evidence type="ECO:0000256" key="11">
    <source>
        <dbReference type="SAM" id="MobiDB-lite"/>
    </source>
</evidence>
<reference evidence="13 14" key="1">
    <citation type="submission" date="2017-11" db="EMBL/GenBank/DDBJ databases">
        <title>Genomic Encyclopedia of Archaeal and Bacterial Type Strains, Phase II (KMG-II): From Individual Species to Whole Genera.</title>
        <authorList>
            <person name="Goeker M."/>
        </authorList>
    </citation>
    <scope>NUCLEOTIDE SEQUENCE [LARGE SCALE GENOMIC DNA]</scope>
    <source>
        <strain evidence="13 14">DSM 25478</strain>
    </source>
</reference>
<dbReference type="AlphaFoldDB" id="A0A2M9CEW3"/>
<feature type="compositionally biased region" description="Low complexity" evidence="11">
    <location>
        <begin position="419"/>
        <end position="432"/>
    </location>
</feature>
<dbReference type="PANTHER" id="PTHR43518">
    <property type="entry name" value="NITRATE REDUCTASE BETA SUBUNIT"/>
    <property type="match status" value="1"/>
</dbReference>
<gene>
    <name evidence="13" type="ORF">CLV28_2300</name>
</gene>
<feature type="region of interest" description="Disordered" evidence="11">
    <location>
        <begin position="513"/>
        <end position="581"/>
    </location>
</feature>
<evidence type="ECO:0000259" key="12">
    <source>
        <dbReference type="PROSITE" id="PS51379"/>
    </source>
</evidence>
<dbReference type="InterPro" id="IPR038262">
    <property type="entry name" value="Nitr_red_bet_C_sf"/>
</dbReference>
<comment type="subcellular location">
    <subcellularLocation>
        <location evidence="3">Cell envelope</location>
    </subcellularLocation>
</comment>
<keyword evidence="6" id="KW-0479">Metal-binding</keyword>
<dbReference type="Proteomes" id="UP000231693">
    <property type="component" value="Unassembled WGS sequence"/>
</dbReference>
<dbReference type="RefSeq" id="WP_308440368.1">
    <property type="nucleotide sequence ID" value="NZ_BOOX01000001.1"/>
</dbReference>
<dbReference type="GO" id="GO:0051539">
    <property type="term" value="F:4 iron, 4 sulfur cluster binding"/>
    <property type="evidence" value="ECO:0007669"/>
    <property type="project" value="UniProtKB-KW"/>
</dbReference>
<evidence type="ECO:0000256" key="10">
    <source>
        <dbReference type="ARBA" id="ARBA00023014"/>
    </source>
</evidence>
<dbReference type="InterPro" id="IPR029263">
    <property type="entry name" value="Nitr_red_bet_C"/>
</dbReference>
<feature type="domain" description="4Fe-4S ferredoxin-type" evidence="12">
    <location>
        <begin position="154"/>
        <end position="187"/>
    </location>
</feature>
<feature type="region of interest" description="Disordered" evidence="11">
    <location>
        <begin position="110"/>
        <end position="133"/>
    </location>
</feature>
<dbReference type="GO" id="GO:0046872">
    <property type="term" value="F:metal ion binding"/>
    <property type="evidence" value="ECO:0007669"/>
    <property type="project" value="UniProtKB-KW"/>
</dbReference>
<feature type="compositionally biased region" description="Gly residues" evidence="11">
    <location>
        <begin position="407"/>
        <end position="418"/>
    </location>
</feature>
<proteinExistence type="predicted"/>
<dbReference type="Gene3D" id="1.10.3650.10">
    <property type="entry name" value="nitrate reductase domain like"/>
    <property type="match status" value="1"/>
</dbReference>
<dbReference type="Pfam" id="PF13247">
    <property type="entry name" value="Fer4_11"/>
    <property type="match status" value="1"/>
</dbReference>
<keyword evidence="8" id="KW-0249">Electron transport</keyword>
<organism evidence="13 14">
    <name type="scientific">Sediminihabitans luteus</name>
    <dbReference type="NCBI Taxonomy" id="1138585"/>
    <lineage>
        <taxon>Bacteria</taxon>
        <taxon>Bacillati</taxon>
        <taxon>Actinomycetota</taxon>
        <taxon>Actinomycetes</taxon>
        <taxon>Micrococcales</taxon>
        <taxon>Cellulomonadaceae</taxon>
        <taxon>Sediminihabitans</taxon>
    </lineage>
</organism>
<keyword evidence="7" id="KW-0677">Repeat</keyword>
<dbReference type="Pfam" id="PF14711">
    <property type="entry name" value="Nitr_red_bet_C"/>
    <property type="match status" value="1"/>
</dbReference>
<feature type="compositionally biased region" description="Gly residues" evidence="11">
    <location>
        <begin position="515"/>
        <end position="526"/>
    </location>
</feature>
<evidence type="ECO:0000256" key="5">
    <source>
        <dbReference type="ARBA" id="ARBA00022485"/>
    </source>
</evidence>
<dbReference type="EMBL" id="PGFE01000003">
    <property type="protein sequence ID" value="PJJ70464.1"/>
    <property type="molecule type" value="Genomic_DNA"/>
</dbReference>
<keyword evidence="14" id="KW-1185">Reference proteome</keyword>
<keyword evidence="5" id="KW-0004">4Fe-4S</keyword>
<evidence type="ECO:0000256" key="6">
    <source>
        <dbReference type="ARBA" id="ARBA00022723"/>
    </source>
</evidence>
<evidence type="ECO:0000256" key="2">
    <source>
        <dbReference type="ARBA" id="ARBA00001966"/>
    </source>
</evidence>
<keyword evidence="10" id="KW-0411">Iron-sulfur</keyword>
<feature type="domain" description="4Fe-4S ferredoxin-type" evidence="12">
    <location>
        <begin position="4"/>
        <end position="34"/>
    </location>
</feature>
<evidence type="ECO:0000256" key="9">
    <source>
        <dbReference type="ARBA" id="ARBA00023004"/>
    </source>
</evidence>
<dbReference type="InterPro" id="IPR017896">
    <property type="entry name" value="4Fe4S_Fe-S-bd"/>
</dbReference>
<feature type="region of interest" description="Disordered" evidence="11">
    <location>
        <begin position="400"/>
        <end position="451"/>
    </location>
</feature>
<feature type="compositionally biased region" description="Pro residues" evidence="11">
    <location>
        <begin position="559"/>
        <end position="581"/>
    </location>
</feature>
<comment type="cofactor">
    <cofactor evidence="1">
        <name>[3Fe-4S] cluster</name>
        <dbReference type="ChEBI" id="CHEBI:21137"/>
    </cofactor>
</comment>
<dbReference type="SUPFAM" id="SSF54862">
    <property type="entry name" value="4Fe-4S ferredoxins"/>
    <property type="match status" value="1"/>
</dbReference>
<sequence length="581" mass="60008">MAQMAMVMHLDRCIGCHTCSVACKQVQSTAEGLEYAWFNNVETRPGRGYPHAWDEREATGAGWVRASSGTLRPRGGGRLASLAQIFAAPGTPVLAAYDDPVAEALRSRVAGPAPETMGGARGPEPVRSPAPRDSVADDAVLAHLSEHVTADLAETFSFYLPRLCEHCLNPACVAACPSGAMYKRVEDGIVLVDQHVCRGWARCVPACPYKKVYLNPVTGKATKCTLCVERIEAGEPTLCSDTCVGRLRYIGLVLYDADKVEAAAAVADPHDLLDAQRDVILDPNDPDVVAAAERSGIPEEWVMAAQWSPIWQLVSRFRVALPLHPEYRTLPMVWYVPPLSPVVDVVAATGADGEDFATLAAAFEQLAGPVDYLAEMFAAGAREPVTEVLRRLAAVRAVTAGSSGSSGSSGAGASGAGASGAASPGPTTSARPARGRRGGPDPAVARAVGLDPGELTELHQLLTKADYADRNVIPEAYAASAQALAELGCSLDEDGGPGMGAAAPPGAGPAVVAPAGGGPAAGGPAGDGPAAGTVEATRGGRFNLLGWTGRGRPHQLFPAPAPSPARPASPSHPPSHPPSPK</sequence>
<evidence type="ECO:0000256" key="7">
    <source>
        <dbReference type="ARBA" id="ARBA00022737"/>
    </source>
</evidence>
<comment type="cofactor">
    <cofactor evidence="2">
        <name>[4Fe-4S] cluster</name>
        <dbReference type="ChEBI" id="CHEBI:49883"/>
    </cofactor>
</comment>
<dbReference type="GO" id="GO:0016020">
    <property type="term" value="C:membrane"/>
    <property type="evidence" value="ECO:0007669"/>
    <property type="project" value="TreeGrafter"/>
</dbReference>
<dbReference type="Gene3D" id="3.30.70.20">
    <property type="match status" value="3"/>
</dbReference>
<evidence type="ECO:0000256" key="8">
    <source>
        <dbReference type="ARBA" id="ARBA00022982"/>
    </source>
</evidence>
<dbReference type="GO" id="GO:0009055">
    <property type="term" value="F:electron transfer activity"/>
    <property type="evidence" value="ECO:0007669"/>
    <property type="project" value="TreeGrafter"/>
</dbReference>
<keyword evidence="4" id="KW-0813">Transport</keyword>
<evidence type="ECO:0000256" key="1">
    <source>
        <dbReference type="ARBA" id="ARBA00001927"/>
    </source>
</evidence>
<evidence type="ECO:0000313" key="14">
    <source>
        <dbReference type="Proteomes" id="UP000231693"/>
    </source>
</evidence>